<gene>
    <name evidence="1" type="ORF">D3F03_08030</name>
</gene>
<proteinExistence type="predicted"/>
<dbReference type="InterPro" id="IPR014993">
    <property type="entry name" value="DUF1841"/>
</dbReference>
<sequence>MFNPTQADVRRFLCAVHAKTAAQAPMEAIETLASLWIAEHPEYHADLQDADAAVARNYDETPERSNPFLHLSMHLSVSEQCSIDQPRGIRQAVELLAHRLDSLHDAHHVAMECLGEMLWESQRSGRPPDGEAYVARVQRKATKD</sequence>
<dbReference type="EMBL" id="QXJC01000003">
    <property type="protein sequence ID" value="RID98202.1"/>
    <property type="molecule type" value="Genomic_DNA"/>
</dbReference>
<dbReference type="AlphaFoldDB" id="A0A398C5E3"/>
<reference evidence="1 2" key="1">
    <citation type="submission" date="2018-09" db="EMBL/GenBank/DDBJ databases">
        <title>Draft genome of Simplicispira sp. NY-02.</title>
        <authorList>
            <person name="Im W.T."/>
        </authorList>
    </citation>
    <scope>NUCLEOTIDE SEQUENCE [LARGE SCALE GENOMIC DNA]</scope>
    <source>
        <strain evidence="1 2">NY-02</strain>
    </source>
</reference>
<dbReference type="Proteomes" id="UP000266302">
    <property type="component" value="Unassembled WGS sequence"/>
</dbReference>
<evidence type="ECO:0000313" key="1">
    <source>
        <dbReference type="EMBL" id="RID98202.1"/>
    </source>
</evidence>
<dbReference type="OrthoDB" id="9789432at2"/>
<comment type="caution">
    <text evidence="1">The sequence shown here is derived from an EMBL/GenBank/DDBJ whole genome shotgun (WGS) entry which is preliminary data.</text>
</comment>
<dbReference type="RefSeq" id="WP_119108867.1">
    <property type="nucleotide sequence ID" value="NZ_QXJC01000003.1"/>
</dbReference>
<dbReference type="Pfam" id="PF08897">
    <property type="entry name" value="DUF1841"/>
    <property type="match status" value="1"/>
</dbReference>
<organism evidence="1 2">
    <name type="scientific">Simplicispira hankyongi</name>
    <dbReference type="NCBI Taxonomy" id="2315688"/>
    <lineage>
        <taxon>Bacteria</taxon>
        <taxon>Pseudomonadati</taxon>
        <taxon>Pseudomonadota</taxon>
        <taxon>Betaproteobacteria</taxon>
        <taxon>Burkholderiales</taxon>
        <taxon>Comamonadaceae</taxon>
        <taxon>Simplicispira</taxon>
    </lineage>
</organism>
<protein>
    <submittedName>
        <fullName evidence="1">DUF1841 family protein</fullName>
    </submittedName>
</protein>
<keyword evidence="2" id="KW-1185">Reference proteome</keyword>
<evidence type="ECO:0000313" key="2">
    <source>
        <dbReference type="Proteomes" id="UP000266302"/>
    </source>
</evidence>
<name>A0A398C5E3_9BURK</name>
<accession>A0A398C5E3</accession>